<dbReference type="Proteomes" id="UP000503462">
    <property type="component" value="Chromosome 3"/>
</dbReference>
<comment type="function">
    <text evidence="4">Inclusion body (IB) resident protein that interacts strongly with lipid droplet (LD) proteins. Involved in LD-mediated IB clearing after protein folding stress, probably by enabling access to the IBs of an LD-stored soluble sterol derivative that acts as a chaperone in inclusion clearing.</text>
</comment>
<dbReference type="PANTHER" id="PTHR31859">
    <property type="entry name" value="TETRATRICOPEPTIDE REPEAT PROTEIN 39 FAMILY MEMBER"/>
    <property type="match status" value="1"/>
</dbReference>
<protein>
    <recommendedName>
        <fullName evidence="2">Inclusion body clearance protein IML2</fullName>
    </recommendedName>
    <alternativeName>
        <fullName evidence="3">Inclusion body clearance protein iml2</fullName>
    </alternativeName>
</protein>
<dbReference type="GO" id="GO:0005829">
    <property type="term" value="C:cytosol"/>
    <property type="evidence" value="ECO:0007669"/>
    <property type="project" value="TreeGrafter"/>
</dbReference>
<evidence type="ECO:0000256" key="3">
    <source>
        <dbReference type="ARBA" id="ARBA00019539"/>
    </source>
</evidence>
<dbReference type="OrthoDB" id="2154985at2759"/>
<evidence type="ECO:0000256" key="1">
    <source>
        <dbReference type="ARBA" id="ARBA00011408"/>
    </source>
</evidence>
<gene>
    <name evidence="5" type="ORF">AMS68_004634</name>
</gene>
<dbReference type="InterPro" id="IPR019412">
    <property type="entry name" value="IML2/TPR_39"/>
</dbReference>
<proteinExistence type="predicted"/>
<dbReference type="AlphaFoldDB" id="A0A6H0XWH6"/>
<evidence type="ECO:0000313" key="5">
    <source>
        <dbReference type="EMBL" id="QIW99116.1"/>
    </source>
</evidence>
<comment type="subunit">
    <text evidence="1">Interacts with lipid droplet proteins.</text>
</comment>
<dbReference type="Pfam" id="PF10300">
    <property type="entry name" value="Iml2-TPR_39"/>
    <property type="match status" value="1"/>
</dbReference>
<evidence type="ECO:0000256" key="2">
    <source>
        <dbReference type="ARBA" id="ARBA00018424"/>
    </source>
</evidence>
<organism evidence="5 6">
    <name type="scientific">Peltaster fructicola</name>
    <dbReference type="NCBI Taxonomy" id="286661"/>
    <lineage>
        <taxon>Eukaryota</taxon>
        <taxon>Fungi</taxon>
        <taxon>Dikarya</taxon>
        <taxon>Ascomycota</taxon>
        <taxon>Pezizomycotina</taxon>
        <taxon>Dothideomycetes</taxon>
        <taxon>Dothideomycetes incertae sedis</taxon>
        <taxon>Peltaster</taxon>
    </lineage>
</organism>
<dbReference type="GO" id="GO:0005741">
    <property type="term" value="C:mitochondrial outer membrane"/>
    <property type="evidence" value="ECO:0007669"/>
    <property type="project" value="TreeGrafter"/>
</dbReference>
<evidence type="ECO:0000256" key="4">
    <source>
        <dbReference type="ARBA" id="ARBA00043897"/>
    </source>
</evidence>
<dbReference type="PANTHER" id="PTHR31859:SF1">
    <property type="entry name" value="TETRATRICOPEPTIDE REPEAT PROTEIN 39C"/>
    <property type="match status" value="1"/>
</dbReference>
<dbReference type="GO" id="GO:0005634">
    <property type="term" value="C:nucleus"/>
    <property type="evidence" value="ECO:0007669"/>
    <property type="project" value="TreeGrafter"/>
</dbReference>
<keyword evidence="6" id="KW-1185">Reference proteome</keyword>
<dbReference type="EMBL" id="CP051141">
    <property type="protein sequence ID" value="QIW99116.1"/>
    <property type="molecule type" value="Genomic_DNA"/>
</dbReference>
<name>A0A6H0XWH6_9PEZI</name>
<evidence type="ECO:0000313" key="6">
    <source>
        <dbReference type="Proteomes" id="UP000503462"/>
    </source>
</evidence>
<sequence>MNANLTNALKALLRIRKAYTIMSNIYQIEQDYASKLAAQDGSTRISASSRRRSFDFSLAAGVDDFSSLSDNPVDHFIHVGLCFSYGMLQWALSIVPAPFDKALAFMSFKGDRTVGHSLMWEATKYPEDIHGALSSFTTLIIYNGLSSRCDIRPADAVPYDRVTALLQNLRRLYPDSHKWDVQQAMMLASHERKLEEAIQVLQPGVEDKQAPKFITALCVFEQGCKYLFAHNYDACAKSFTELPKYTDWSVALFHYIVGISYVDAHRKALRNGGDPEQTKRYAALANKSLSLVMGECGKRKVLGRPVPIEVYVKNNMNRYLAKQAAQKCTLVEAIDVSPAEELIWLHGAHDSMPEAQLQVSLEELESYKTANDEEAARTALLKAACLRSLGQISSAREEIEQHVLIHTSTARNWGRHASNWVLPAADYEVAVCLWHEAGPDKQDQAKLRACAEHLKAASKASGHDLQTFQGIKISTGIGTLKKLGIEV</sequence>
<accession>A0A6H0XWH6</accession>
<reference evidence="5 6" key="1">
    <citation type="journal article" date="2016" name="Sci. Rep.">
        <title>Peltaster fructicola genome reveals evolution from an invasive phytopathogen to an ectophytic parasite.</title>
        <authorList>
            <person name="Xu C."/>
            <person name="Chen H."/>
            <person name="Gleason M.L."/>
            <person name="Xu J.R."/>
            <person name="Liu H."/>
            <person name="Zhang R."/>
            <person name="Sun G."/>
        </authorList>
    </citation>
    <scope>NUCLEOTIDE SEQUENCE [LARGE SCALE GENOMIC DNA]</scope>
    <source>
        <strain evidence="5 6">LNHT1506</strain>
    </source>
</reference>